<accession>A0AAD4Q5B8</accession>
<keyword evidence="1 3" id="KW-0853">WD repeat</keyword>
<name>A0AAD4Q5B8_9AGAM</name>
<keyword evidence="2" id="KW-0677">Repeat</keyword>
<dbReference type="PROSITE" id="PS50082">
    <property type="entry name" value="WD_REPEATS_2"/>
    <property type="match status" value="1"/>
</dbReference>
<dbReference type="PROSITE" id="PS50294">
    <property type="entry name" value="WD_REPEATS_REGION"/>
    <property type="match status" value="1"/>
</dbReference>
<dbReference type="GO" id="GO:0005737">
    <property type="term" value="C:cytoplasm"/>
    <property type="evidence" value="ECO:0007669"/>
    <property type="project" value="TreeGrafter"/>
</dbReference>
<dbReference type="SMART" id="SM00320">
    <property type="entry name" value="WD40"/>
    <property type="match status" value="5"/>
</dbReference>
<proteinExistence type="predicted"/>
<evidence type="ECO:0000313" key="6">
    <source>
        <dbReference type="Proteomes" id="UP001201163"/>
    </source>
</evidence>
<feature type="region of interest" description="Disordered" evidence="4">
    <location>
        <begin position="500"/>
        <end position="536"/>
    </location>
</feature>
<dbReference type="Pfam" id="PF00400">
    <property type="entry name" value="WD40"/>
    <property type="match status" value="3"/>
</dbReference>
<dbReference type="Proteomes" id="UP001201163">
    <property type="component" value="Unassembled WGS sequence"/>
</dbReference>
<comment type="caution">
    <text evidence="5">The sequence shown here is derived from an EMBL/GenBank/DDBJ whole genome shotgun (WGS) entry which is preliminary data.</text>
</comment>
<dbReference type="InterPro" id="IPR015943">
    <property type="entry name" value="WD40/YVTN_repeat-like_dom_sf"/>
</dbReference>
<evidence type="ECO:0000256" key="3">
    <source>
        <dbReference type="PROSITE-ProRule" id="PRU00221"/>
    </source>
</evidence>
<evidence type="ECO:0000256" key="2">
    <source>
        <dbReference type="ARBA" id="ARBA00022737"/>
    </source>
</evidence>
<dbReference type="InterPro" id="IPR045151">
    <property type="entry name" value="DCAF8"/>
</dbReference>
<evidence type="ECO:0000256" key="4">
    <source>
        <dbReference type="SAM" id="MobiDB-lite"/>
    </source>
</evidence>
<protein>
    <submittedName>
        <fullName evidence="5">WD40 repeat-like protein</fullName>
    </submittedName>
</protein>
<dbReference type="Gene3D" id="2.130.10.10">
    <property type="entry name" value="YVTN repeat-like/Quinoprotein amine dehydrogenase"/>
    <property type="match status" value="2"/>
</dbReference>
<sequence>MSSACPRRVFASFRSLDPAGQQKARQLKFSSYFAEGFPYSRKLTGHNSCVNALAFSPGDGRWLASAGDDRVVKLWDLHQEDLIAPSCSFSGPVSNVFTVAFSSSNQYVYSGGADDKILKYDLTRYTSNCLDGDGPLQDYTQHNDFIRSVSCHPYQDEIFMSASEDGCVMLHDGRAESRMTRAQGTLQQAAEFSGAFFHPRMEHLFATSDVRGNVRLRDTRMAFGPLRQRTMDGIVLKYVTRITRRTVAHYIRPEASSITWDPDGTKLGVAFLHWLPTMYSLTDPYPIAVCSGRNLPDGNPSPEDARTFSDSTTMKHGSFGGSALVTGGEAYYSSGSDDFRGYLWKIPALETLEDERQIIGADDWPNGGEDGAVAFTGSSYSSEKYVPKELSTPLTRLCGHISIVNTTLIHPVLPVIATAGIERHIILHSPTPSAPWAPELPPTPTATRPLPSGGPSPTDPSVLRLLMRLSTITEVDESMGEDARSIAYFDMILQREGTRDLFSHRPPAMPSDDDDADDGHDVVDSSGEAQDDEDES</sequence>
<dbReference type="InterPro" id="IPR036322">
    <property type="entry name" value="WD40_repeat_dom_sf"/>
</dbReference>
<dbReference type="GO" id="GO:0080008">
    <property type="term" value="C:Cul4-RING E3 ubiquitin ligase complex"/>
    <property type="evidence" value="ECO:0007669"/>
    <property type="project" value="TreeGrafter"/>
</dbReference>
<dbReference type="PROSITE" id="PS00678">
    <property type="entry name" value="WD_REPEATS_1"/>
    <property type="match status" value="1"/>
</dbReference>
<keyword evidence="6" id="KW-1185">Reference proteome</keyword>
<reference evidence="5" key="1">
    <citation type="submission" date="2022-01" db="EMBL/GenBank/DDBJ databases">
        <title>Comparative genomics reveals a dynamic genome evolution in the ectomycorrhizal milk-cap (Lactarius) mushrooms.</title>
        <authorList>
            <consortium name="DOE Joint Genome Institute"/>
            <person name="Lebreton A."/>
            <person name="Tang N."/>
            <person name="Kuo A."/>
            <person name="LaButti K."/>
            <person name="Drula E."/>
            <person name="Barry K."/>
            <person name="Clum A."/>
            <person name="Lipzen A."/>
            <person name="Mousain D."/>
            <person name="Ng V."/>
            <person name="Wang R."/>
            <person name="Wang X."/>
            <person name="Dai Y."/>
            <person name="Henrissat B."/>
            <person name="Grigoriev I.V."/>
            <person name="Guerin-Laguette A."/>
            <person name="Yu F."/>
            <person name="Martin F.M."/>
        </authorList>
    </citation>
    <scope>NUCLEOTIDE SEQUENCE</scope>
    <source>
        <strain evidence="5">QP</strain>
    </source>
</reference>
<dbReference type="InterPro" id="IPR001680">
    <property type="entry name" value="WD40_rpt"/>
</dbReference>
<dbReference type="InterPro" id="IPR019775">
    <property type="entry name" value="WD40_repeat_CS"/>
</dbReference>
<evidence type="ECO:0000256" key="1">
    <source>
        <dbReference type="ARBA" id="ARBA00022574"/>
    </source>
</evidence>
<dbReference type="SUPFAM" id="SSF50978">
    <property type="entry name" value="WD40 repeat-like"/>
    <property type="match status" value="1"/>
</dbReference>
<dbReference type="PANTHER" id="PTHR15574:SF40">
    <property type="entry name" value="WD AND TETRATRICOPEPTIDE REPEATS PROTEIN 1"/>
    <property type="match status" value="1"/>
</dbReference>
<dbReference type="GO" id="GO:0045717">
    <property type="term" value="P:negative regulation of fatty acid biosynthetic process"/>
    <property type="evidence" value="ECO:0007669"/>
    <property type="project" value="TreeGrafter"/>
</dbReference>
<feature type="region of interest" description="Disordered" evidence="4">
    <location>
        <begin position="432"/>
        <end position="461"/>
    </location>
</feature>
<feature type="compositionally biased region" description="Pro residues" evidence="4">
    <location>
        <begin position="432"/>
        <end position="444"/>
    </location>
</feature>
<feature type="repeat" description="WD" evidence="3">
    <location>
        <begin position="43"/>
        <end position="85"/>
    </location>
</feature>
<gene>
    <name evidence="5" type="ORF">EDB92DRAFT_1905446</name>
</gene>
<dbReference type="EMBL" id="JAKELL010000180">
    <property type="protein sequence ID" value="KAH8979241.1"/>
    <property type="molecule type" value="Genomic_DNA"/>
</dbReference>
<dbReference type="PANTHER" id="PTHR15574">
    <property type="entry name" value="WD REPEAT DOMAIN-CONTAINING FAMILY"/>
    <property type="match status" value="1"/>
</dbReference>
<evidence type="ECO:0000313" key="5">
    <source>
        <dbReference type="EMBL" id="KAH8979241.1"/>
    </source>
</evidence>
<dbReference type="AlphaFoldDB" id="A0AAD4Q5B8"/>
<organism evidence="5 6">
    <name type="scientific">Lactarius akahatsu</name>
    <dbReference type="NCBI Taxonomy" id="416441"/>
    <lineage>
        <taxon>Eukaryota</taxon>
        <taxon>Fungi</taxon>
        <taxon>Dikarya</taxon>
        <taxon>Basidiomycota</taxon>
        <taxon>Agaricomycotina</taxon>
        <taxon>Agaricomycetes</taxon>
        <taxon>Russulales</taxon>
        <taxon>Russulaceae</taxon>
        <taxon>Lactarius</taxon>
    </lineage>
</organism>